<proteinExistence type="predicted"/>
<dbReference type="AlphaFoldDB" id="A0A0L7RJ36"/>
<evidence type="ECO:0000313" key="1">
    <source>
        <dbReference type="EMBL" id="KOC70823.1"/>
    </source>
</evidence>
<dbReference type="Proteomes" id="UP000053825">
    <property type="component" value="Unassembled WGS sequence"/>
</dbReference>
<gene>
    <name evidence="1" type="ORF">WH47_02089</name>
</gene>
<accession>A0A0L7RJ36</accession>
<reference evidence="1 2" key="1">
    <citation type="submission" date="2015-07" db="EMBL/GenBank/DDBJ databases">
        <title>The genome of Habropoda laboriosa.</title>
        <authorList>
            <person name="Pan H."/>
            <person name="Kapheim K."/>
        </authorList>
    </citation>
    <scope>NUCLEOTIDE SEQUENCE [LARGE SCALE GENOMIC DNA]</scope>
    <source>
        <strain evidence="1">0110345459</strain>
    </source>
</reference>
<organism evidence="1 2">
    <name type="scientific">Habropoda laboriosa</name>
    <dbReference type="NCBI Taxonomy" id="597456"/>
    <lineage>
        <taxon>Eukaryota</taxon>
        <taxon>Metazoa</taxon>
        <taxon>Ecdysozoa</taxon>
        <taxon>Arthropoda</taxon>
        <taxon>Hexapoda</taxon>
        <taxon>Insecta</taxon>
        <taxon>Pterygota</taxon>
        <taxon>Neoptera</taxon>
        <taxon>Endopterygota</taxon>
        <taxon>Hymenoptera</taxon>
        <taxon>Apocrita</taxon>
        <taxon>Aculeata</taxon>
        <taxon>Apoidea</taxon>
        <taxon>Anthophila</taxon>
        <taxon>Apidae</taxon>
        <taxon>Habropoda</taxon>
    </lineage>
</organism>
<dbReference type="EMBL" id="KQ414582">
    <property type="protein sequence ID" value="KOC70823.1"/>
    <property type="molecule type" value="Genomic_DNA"/>
</dbReference>
<keyword evidence="2" id="KW-1185">Reference proteome</keyword>
<protein>
    <submittedName>
        <fullName evidence="1">Uncharacterized protein</fullName>
    </submittedName>
</protein>
<evidence type="ECO:0000313" key="2">
    <source>
        <dbReference type="Proteomes" id="UP000053825"/>
    </source>
</evidence>
<sequence length="110" mass="12369">MEFGGYKGTGPRVRVRRRAELGRRLTRRLSLVAKMPAAILSKANPPEPKPVEITAIAPDKTSVSKLRIRNRMSIDSPRSMVFDICFYWSHACVESLQTSISARSKQLILV</sequence>
<name>A0A0L7RJ36_9HYME</name>